<protein>
    <submittedName>
        <fullName evidence="2">Uncharacterized protein</fullName>
    </submittedName>
</protein>
<organism evidence="2 3">
    <name type="scientific">Protopolystoma xenopodis</name>
    <dbReference type="NCBI Taxonomy" id="117903"/>
    <lineage>
        <taxon>Eukaryota</taxon>
        <taxon>Metazoa</taxon>
        <taxon>Spiralia</taxon>
        <taxon>Lophotrochozoa</taxon>
        <taxon>Platyhelminthes</taxon>
        <taxon>Monogenea</taxon>
        <taxon>Polyopisthocotylea</taxon>
        <taxon>Polystomatidea</taxon>
        <taxon>Polystomatidae</taxon>
        <taxon>Protopolystoma</taxon>
    </lineage>
</organism>
<sequence>MLGLCISRQSYCPAGPVRRSGRRAKRPVMSCCQSEGRSGGQTERVGPGRAGPFRSVEVNCRRVNDKPVDVRDTVFG</sequence>
<dbReference type="Proteomes" id="UP000784294">
    <property type="component" value="Unassembled WGS sequence"/>
</dbReference>
<evidence type="ECO:0000313" key="2">
    <source>
        <dbReference type="EMBL" id="VEL35183.1"/>
    </source>
</evidence>
<accession>A0A448XFD9</accession>
<dbReference type="EMBL" id="CAAALY010249251">
    <property type="protein sequence ID" value="VEL35183.1"/>
    <property type="molecule type" value="Genomic_DNA"/>
</dbReference>
<keyword evidence="3" id="KW-1185">Reference proteome</keyword>
<name>A0A448XFD9_9PLAT</name>
<feature type="region of interest" description="Disordered" evidence="1">
    <location>
        <begin position="16"/>
        <end position="52"/>
    </location>
</feature>
<reference evidence="2" key="1">
    <citation type="submission" date="2018-11" db="EMBL/GenBank/DDBJ databases">
        <authorList>
            <consortium name="Pathogen Informatics"/>
        </authorList>
    </citation>
    <scope>NUCLEOTIDE SEQUENCE</scope>
</reference>
<dbReference type="AlphaFoldDB" id="A0A448XFD9"/>
<comment type="caution">
    <text evidence="2">The sequence shown here is derived from an EMBL/GenBank/DDBJ whole genome shotgun (WGS) entry which is preliminary data.</text>
</comment>
<evidence type="ECO:0000256" key="1">
    <source>
        <dbReference type="SAM" id="MobiDB-lite"/>
    </source>
</evidence>
<proteinExistence type="predicted"/>
<gene>
    <name evidence="2" type="ORF">PXEA_LOCUS28623</name>
</gene>
<evidence type="ECO:0000313" key="3">
    <source>
        <dbReference type="Proteomes" id="UP000784294"/>
    </source>
</evidence>